<dbReference type="InterPro" id="IPR000073">
    <property type="entry name" value="AB_hydrolase_1"/>
</dbReference>
<dbReference type="Pfam" id="PF12697">
    <property type="entry name" value="Abhydrolase_6"/>
    <property type="match status" value="1"/>
</dbReference>
<keyword evidence="5" id="KW-1185">Reference proteome</keyword>
<feature type="compositionally biased region" description="Basic and acidic residues" evidence="1">
    <location>
        <begin position="254"/>
        <end position="263"/>
    </location>
</feature>
<protein>
    <submittedName>
        <fullName evidence="4">Putative serine esterase DUF676</fullName>
    </submittedName>
</protein>
<dbReference type="GO" id="GO:0003824">
    <property type="term" value="F:catalytic activity"/>
    <property type="evidence" value="ECO:0007669"/>
    <property type="project" value="UniProtKB-ARBA"/>
</dbReference>
<keyword evidence="2" id="KW-0812">Transmembrane</keyword>
<dbReference type="Proteomes" id="UP000245639">
    <property type="component" value="Unassembled WGS sequence"/>
</dbReference>
<dbReference type="OrthoDB" id="8871309at2"/>
<gene>
    <name evidence="4" type="ORF">C8D89_10158</name>
</gene>
<dbReference type="EMBL" id="QEKW01000001">
    <property type="protein sequence ID" value="PVZ14194.1"/>
    <property type="molecule type" value="Genomic_DNA"/>
</dbReference>
<evidence type="ECO:0000256" key="1">
    <source>
        <dbReference type="SAM" id="MobiDB-lite"/>
    </source>
</evidence>
<evidence type="ECO:0000313" key="5">
    <source>
        <dbReference type="Proteomes" id="UP000245639"/>
    </source>
</evidence>
<evidence type="ECO:0000313" key="4">
    <source>
        <dbReference type="EMBL" id="PVZ14194.1"/>
    </source>
</evidence>
<dbReference type="PANTHER" id="PTHR37946">
    <property type="entry name" value="SLL1969 PROTEIN"/>
    <property type="match status" value="1"/>
</dbReference>
<evidence type="ECO:0000259" key="3">
    <source>
        <dbReference type="Pfam" id="PF12697"/>
    </source>
</evidence>
<feature type="compositionally biased region" description="Polar residues" evidence="1">
    <location>
        <begin position="316"/>
        <end position="325"/>
    </location>
</feature>
<keyword evidence="2" id="KW-0472">Membrane</keyword>
<evidence type="ECO:0000256" key="2">
    <source>
        <dbReference type="SAM" id="Phobius"/>
    </source>
</evidence>
<reference evidence="4 5" key="1">
    <citation type="submission" date="2018-04" db="EMBL/GenBank/DDBJ databases">
        <title>Genomic Encyclopedia of Type Strains, Phase IV (KMG-IV): sequencing the most valuable type-strain genomes for metagenomic binning, comparative biology and taxonomic classification.</title>
        <authorList>
            <person name="Goeker M."/>
        </authorList>
    </citation>
    <scope>NUCLEOTIDE SEQUENCE [LARGE SCALE GENOMIC DNA]</scope>
    <source>
        <strain evidence="4 5">DSM 45771</strain>
    </source>
</reference>
<dbReference type="AlphaFoldDB" id="A0A2U1FPW5"/>
<comment type="caution">
    <text evidence="4">The sequence shown here is derived from an EMBL/GenBank/DDBJ whole genome shotgun (WGS) entry which is preliminary data.</text>
</comment>
<accession>A0A2U1FPW5</accession>
<dbReference type="SUPFAM" id="SSF53474">
    <property type="entry name" value="alpha/beta-Hydrolases"/>
    <property type="match status" value="1"/>
</dbReference>
<feature type="domain" description="AB hydrolase-1" evidence="3">
    <location>
        <begin position="63"/>
        <end position="216"/>
    </location>
</feature>
<dbReference type="InterPro" id="IPR029058">
    <property type="entry name" value="AB_hydrolase_fold"/>
</dbReference>
<keyword evidence="2" id="KW-1133">Transmembrane helix</keyword>
<dbReference type="Gene3D" id="3.40.50.1820">
    <property type="entry name" value="alpha/beta hydrolase"/>
    <property type="match status" value="1"/>
</dbReference>
<dbReference type="PANTHER" id="PTHR37946:SF1">
    <property type="entry name" value="SLL1969 PROTEIN"/>
    <property type="match status" value="1"/>
</dbReference>
<sequence length="325" mass="33503">MVEGPASHRRGVVTSARRHLHEVRAGLRVVVAVLVTLLLVAVRAGRRRPERAATPVASARSLVVLVHGLGAGPHCWDAVAGALSGPGVAVVTHRYPWTTRVEELGDRLADEVLDLARRSGARTVTLVGHSLGGVVVAASLAGGRLEGTVTGVVTVAAPLRGTPWARLFPVGAVGDLRTGSPVLRTLAATPRRAGVPWTAVASRVDGVVPPPRAMLEGAEPVVVDGVGHCGLLGDVDVVARIAGLAGRAGERGLRTHRSSEQRVRCPGGQARARSVGSIGRGRTSRPVRWASTPAAAERPSAIAQTMSDCPRPASPATKTPGTDVS</sequence>
<feature type="region of interest" description="Disordered" evidence="1">
    <location>
        <begin position="254"/>
        <end position="325"/>
    </location>
</feature>
<organism evidence="4 5">
    <name type="scientific">Actinomycetospora cinnamomea</name>
    <dbReference type="NCBI Taxonomy" id="663609"/>
    <lineage>
        <taxon>Bacteria</taxon>
        <taxon>Bacillati</taxon>
        <taxon>Actinomycetota</taxon>
        <taxon>Actinomycetes</taxon>
        <taxon>Pseudonocardiales</taxon>
        <taxon>Pseudonocardiaceae</taxon>
        <taxon>Actinomycetospora</taxon>
    </lineage>
</organism>
<proteinExistence type="predicted"/>
<feature type="transmembrane region" description="Helical" evidence="2">
    <location>
        <begin position="25"/>
        <end position="42"/>
    </location>
</feature>
<name>A0A2U1FPW5_9PSEU</name>